<keyword evidence="4" id="KW-1185">Reference proteome</keyword>
<protein>
    <recommendedName>
        <fullName evidence="5">Site-specific integrase</fullName>
    </recommendedName>
</protein>
<evidence type="ECO:0000256" key="2">
    <source>
        <dbReference type="SAM" id="MobiDB-lite"/>
    </source>
</evidence>
<sequence length="345" mass="39140">MAVEGAAHLVLADGVVPLRPAEAVFEAMLAGWERQQRARLLATSTIRTRVDLVRRFAMFTGMSPWEWLPGDVEDWATELLSAPNTLTRSTVRNYLNQIAMFCDYITDTRYGWAERCLEYFGTHPVQICHEDNMPSHSAPYEGRPEVRALTRRELQDFFDYADEQVVRIRAAGQKGWVPAFRDATVFKVLYGWGLRRREAAQLDLADFSRNPEAPEFGRYGACYVRFGKAVKGSPPRRRTVLTVWEWHLNGSPLQPGTASRARAELAATSRFLTHLRRRGRTLANCRQADLDAWLASSRLANSTRVFWSWAIKTRNMPFLEAPPESAGSRPSSLPTTIDGHKHDAC</sequence>
<dbReference type="SUPFAM" id="SSF56349">
    <property type="entry name" value="DNA breaking-rejoining enzymes"/>
    <property type="match status" value="1"/>
</dbReference>
<accession>A0ABW8AG96</accession>
<reference evidence="3 4" key="1">
    <citation type="submission" date="2024-10" db="EMBL/GenBank/DDBJ databases">
        <title>The Natural Products Discovery Center: Release of the First 8490 Sequenced Strains for Exploring Actinobacteria Biosynthetic Diversity.</title>
        <authorList>
            <person name="Kalkreuter E."/>
            <person name="Kautsar S.A."/>
            <person name="Yang D."/>
            <person name="Bader C.D."/>
            <person name="Teijaro C.N."/>
            <person name="Fluegel L."/>
            <person name="Davis C.M."/>
            <person name="Simpson J.R."/>
            <person name="Lauterbach L."/>
            <person name="Steele A.D."/>
            <person name="Gui C."/>
            <person name="Meng S."/>
            <person name="Li G."/>
            <person name="Viehrig K."/>
            <person name="Ye F."/>
            <person name="Su P."/>
            <person name="Kiefer A.F."/>
            <person name="Nichols A."/>
            <person name="Cepeda A.J."/>
            <person name="Yan W."/>
            <person name="Fan B."/>
            <person name="Jiang Y."/>
            <person name="Adhikari A."/>
            <person name="Zheng C.-J."/>
            <person name="Schuster L."/>
            <person name="Cowan T.M."/>
            <person name="Smanski M.J."/>
            <person name="Chevrette M.G."/>
            <person name="De Carvalho L.P.S."/>
            <person name="Shen B."/>
        </authorList>
    </citation>
    <scope>NUCLEOTIDE SEQUENCE [LARGE SCALE GENOMIC DNA]</scope>
    <source>
        <strain evidence="3 4">NPDC049503</strain>
    </source>
</reference>
<dbReference type="EMBL" id="JBITMB010000013">
    <property type="protein sequence ID" value="MFI7445423.1"/>
    <property type="molecule type" value="Genomic_DNA"/>
</dbReference>
<dbReference type="Gene3D" id="1.10.443.10">
    <property type="entry name" value="Intergrase catalytic core"/>
    <property type="match status" value="1"/>
</dbReference>
<dbReference type="Proteomes" id="UP001612928">
    <property type="component" value="Unassembled WGS sequence"/>
</dbReference>
<gene>
    <name evidence="3" type="ORF">ACIBP5_36110</name>
</gene>
<dbReference type="InterPro" id="IPR011010">
    <property type="entry name" value="DNA_brk_join_enz"/>
</dbReference>
<keyword evidence="1" id="KW-0233">DNA recombination</keyword>
<evidence type="ECO:0008006" key="5">
    <source>
        <dbReference type="Google" id="ProtNLM"/>
    </source>
</evidence>
<proteinExistence type="predicted"/>
<comment type="caution">
    <text evidence="3">The sequence shown here is derived from an EMBL/GenBank/DDBJ whole genome shotgun (WGS) entry which is preliminary data.</text>
</comment>
<evidence type="ECO:0000313" key="4">
    <source>
        <dbReference type="Proteomes" id="UP001612928"/>
    </source>
</evidence>
<evidence type="ECO:0000256" key="1">
    <source>
        <dbReference type="ARBA" id="ARBA00023172"/>
    </source>
</evidence>
<dbReference type="RefSeq" id="WP_397025880.1">
    <property type="nucleotide sequence ID" value="NZ_JBITMB010000013.1"/>
</dbReference>
<organism evidence="3 4">
    <name type="scientific">Nonomuraea indica</name>
    <dbReference type="NCBI Taxonomy" id="1581193"/>
    <lineage>
        <taxon>Bacteria</taxon>
        <taxon>Bacillati</taxon>
        <taxon>Actinomycetota</taxon>
        <taxon>Actinomycetes</taxon>
        <taxon>Streptosporangiales</taxon>
        <taxon>Streptosporangiaceae</taxon>
        <taxon>Nonomuraea</taxon>
    </lineage>
</organism>
<evidence type="ECO:0000313" key="3">
    <source>
        <dbReference type="EMBL" id="MFI7445423.1"/>
    </source>
</evidence>
<dbReference type="InterPro" id="IPR013762">
    <property type="entry name" value="Integrase-like_cat_sf"/>
</dbReference>
<name>A0ABW8AG96_9ACTN</name>
<feature type="region of interest" description="Disordered" evidence="2">
    <location>
        <begin position="319"/>
        <end position="345"/>
    </location>
</feature>